<gene>
    <name evidence="1" type="ORF">DILT_LOCUS12921</name>
</gene>
<accession>A0A3P7LVW0</accession>
<dbReference type="AlphaFoldDB" id="A0A3P7LVW0"/>
<protein>
    <submittedName>
        <fullName evidence="1">Uncharacterized protein</fullName>
    </submittedName>
</protein>
<dbReference type="EMBL" id="UYRU01068170">
    <property type="protein sequence ID" value="VDN17420.1"/>
    <property type="molecule type" value="Genomic_DNA"/>
</dbReference>
<dbReference type="Proteomes" id="UP000281553">
    <property type="component" value="Unassembled WGS sequence"/>
</dbReference>
<keyword evidence="2" id="KW-1185">Reference proteome</keyword>
<dbReference type="Gene3D" id="1.20.58.240">
    <property type="entry name" value="STAT, domain 1"/>
    <property type="match status" value="1"/>
</dbReference>
<organism evidence="1 2">
    <name type="scientific">Dibothriocephalus latus</name>
    <name type="common">Fish tapeworm</name>
    <name type="synonym">Diphyllobothrium latum</name>
    <dbReference type="NCBI Taxonomy" id="60516"/>
    <lineage>
        <taxon>Eukaryota</taxon>
        <taxon>Metazoa</taxon>
        <taxon>Spiralia</taxon>
        <taxon>Lophotrochozoa</taxon>
        <taxon>Platyhelminthes</taxon>
        <taxon>Cestoda</taxon>
        <taxon>Eucestoda</taxon>
        <taxon>Diphyllobothriidea</taxon>
        <taxon>Diphyllobothriidae</taxon>
        <taxon>Dibothriocephalus</taxon>
    </lineage>
</organism>
<evidence type="ECO:0000313" key="2">
    <source>
        <dbReference type="Proteomes" id="UP000281553"/>
    </source>
</evidence>
<dbReference type="OrthoDB" id="6238968at2759"/>
<evidence type="ECO:0000313" key="1">
    <source>
        <dbReference type="EMBL" id="VDN17420.1"/>
    </source>
</evidence>
<sequence>MMKMVARVNQLREKVQRLPHPGVVYDLSPYLTEINAVLAMVLDYFRWLESGVMSYRTFGHLRRLLTWFSPGYSEMAMSGEHEPWMFRGGLITEIQVRGFDCYRLLTILSLSYFLGQTPFPY</sequence>
<reference evidence="1 2" key="1">
    <citation type="submission" date="2018-11" db="EMBL/GenBank/DDBJ databases">
        <authorList>
            <consortium name="Pathogen Informatics"/>
        </authorList>
    </citation>
    <scope>NUCLEOTIDE SEQUENCE [LARGE SCALE GENOMIC DNA]</scope>
</reference>
<name>A0A3P7LVW0_DIBLA</name>
<proteinExistence type="predicted"/>